<comment type="caution">
    <text evidence="3">The sequence shown here is derived from an EMBL/GenBank/DDBJ whole genome shotgun (WGS) entry which is preliminary data.</text>
</comment>
<feature type="chain" id="PRO_5038602823" evidence="1">
    <location>
        <begin position="21"/>
        <end position="527"/>
    </location>
</feature>
<gene>
    <name evidence="3" type="ORF">DWY69_12735</name>
</gene>
<name>A0A3E3IWJ7_9FIRM</name>
<evidence type="ECO:0000259" key="2">
    <source>
        <dbReference type="Pfam" id="PF12010"/>
    </source>
</evidence>
<dbReference type="InterPro" id="IPR050490">
    <property type="entry name" value="Bact_solute-bd_prot1"/>
</dbReference>
<evidence type="ECO:0000256" key="1">
    <source>
        <dbReference type="SAM" id="SignalP"/>
    </source>
</evidence>
<dbReference type="SUPFAM" id="SSF53850">
    <property type="entry name" value="Periplasmic binding protein-like II"/>
    <property type="match status" value="1"/>
</dbReference>
<evidence type="ECO:0000313" key="3">
    <source>
        <dbReference type="EMBL" id="RGE71464.1"/>
    </source>
</evidence>
<keyword evidence="1" id="KW-0732">Signal</keyword>
<proteinExistence type="predicted"/>
<dbReference type="EMBL" id="QVLU01000010">
    <property type="protein sequence ID" value="RGE71464.1"/>
    <property type="molecule type" value="Genomic_DNA"/>
</dbReference>
<organism evidence="3 4">
    <name type="scientific">Eisenbergiella massiliensis</name>
    <dbReference type="NCBI Taxonomy" id="1720294"/>
    <lineage>
        <taxon>Bacteria</taxon>
        <taxon>Bacillati</taxon>
        <taxon>Bacillota</taxon>
        <taxon>Clostridia</taxon>
        <taxon>Lachnospirales</taxon>
        <taxon>Lachnospiraceae</taxon>
        <taxon>Eisenbergiella</taxon>
    </lineage>
</organism>
<accession>A0A3E3IWJ7</accession>
<dbReference type="OrthoDB" id="2636783at2"/>
<dbReference type="InterPro" id="IPR022627">
    <property type="entry name" value="DUF3502"/>
</dbReference>
<feature type="signal peptide" evidence="1">
    <location>
        <begin position="1"/>
        <end position="20"/>
    </location>
</feature>
<protein>
    <submittedName>
        <fullName evidence="3">Extracellular solute-binding protein</fullName>
    </submittedName>
</protein>
<dbReference type="PROSITE" id="PS51257">
    <property type="entry name" value="PROKAR_LIPOPROTEIN"/>
    <property type="match status" value="1"/>
</dbReference>
<dbReference type="AlphaFoldDB" id="A0A3E3IWJ7"/>
<dbReference type="RefSeq" id="WP_025491608.1">
    <property type="nucleotide sequence ID" value="NZ_JBKVAZ010000017.1"/>
</dbReference>
<dbReference type="Gene3D" id="3.40.190.10">
    <property type="entry name" value="Periplasmic binding protein-like II"/>
    <property type="match status" value="2"/>
</dbReference>
<dbReference type="InterPro" id="IPR006059">
    <property type="entry name" value="SBP"/>
</dbReference>
<dbReference type="Proteomes" id="UP000261166">
    <property type="component" value="Unassembled WGS sequence"/>
</dbReference>
<reference evidence="3 4" key="1">
    <citation type="submission" date="2018-08" db="EMBL/GenBank/DDBJ databases">
        <title>A genome reference for cultivated species of the human gut microbiota.</title>
        <authorList>
            <person name="Zou Y."/>
            <person name="Xue W."/>
            <person name="Luo G."/>
        </authorList>
    </citation>
    <scope>NUCLEOTIDE SEQUENCE [LARGE SCALE GENOMIC DNA]</scope>
    <source>
        <strain evidence="3 4">AF26-4BH</strain>
    </source>
</reference>
<dbReference type="PANTHER" id="PTHR43649:SF17">
    <property type="entry name" value="ABC TRANSPORTER SOLUTE BINDING PROTEIN-SUGAR TRANSPORT"/>
    <property type="match status" value="1"/>
</dbReference>
<feature type="domain" description="DUF3502" evidence="2">
    <location>
        <begin position="455"/>
        <end position="521"/>
    </location>
</feature>
<dbReference type="Pfam" id="PF12010">
    <property type="entry name" value="DUF3502"/>
    <property type="match status" value="1"/>
</dbReference>
<sequence length="527" mass="57951">MKRALAFLMSLMLTASLLTGCGGGETPQIDTPEDEAVAAPASEEAAAEDIITDFGGETVVVGLYCGDDSVPGKDRIFKKINEYYMENYNIDVQFVTANMGDYAQSINMMLSSGEQMDIFSSGVMGFSNTVSNESAYDLYQDDLINKYGKDILELVDPAFLKGCVVNGSLYAIPCMRDLASGMWCIAFDKKYLDGIGYDFSGVNTSECIPATEEEMTELFAQLHEAYPDVNVIYPWNHGYLNQKLLYDPIGGDNFGVLLDPANSLEVSNLFTSDLFREYCELMYKWQQAGYISKDAVTETQNGGAQIIAGTLMCDATAGKPGIVRQKEVERGNLESIVFQLGENFVNSSQASAASWSINSNTEAPEAAMVVLNDLYTSPVVTNLLLWGEEGKDYVLTEDGHATFPEGVNKDNADYYNMLPAWMLPCEYTTYVWEGDDIDLWEKTKEFNNNAMKSKALGFSFDSSEVSAEYTALTNVWTEYADGLVFGMIDPAVGIPELNKRLEDAGIETYIAAKTEALNAWAAENGIE</sequence>
<dbReference type="PANTHER" id="PTHR43649">
    <property type="entry name" value="ARABINOSE-BINDING PROTEIN-RELATED"/>
    <property type="match status" value="1"/>
</dbReference>
<dbReference type="Pfam" id="PF01547">
    <property type="entry name" value="SBP_bac_1"/>
    <property type="match status" value="1"/>
</dbReference>
<evidence type="ECO:0000313" key="4">
    <source>
        <dbReference type="Proteomes" id="UP000261166"/>
    </source>
</evidence>